<dbReference type="GO" id="GO:0015808">
    <property type="term" value="P:L-alanine transport"/>
    <property type="evidence" value="ECO:0007669"/>
    <property type="project" value="TreeGrafter"/>
</dbReference>
<organism evidence="5">
    <name type="scientific">marine sediment metagenome</name>
    <dbReference type="NCBI Taxonomy" id="412755"/>
    <lineage>
        <taxon>unclassified sequences</taxon>
        <taxon>metagenomes</taxon>
        <taxon>ecological metagenomes</taxon>
    </lineage>
</organism>
<keyword evidence="1" id="KW-0813">Transport</keyword>
<gene>
    <name evidence="5" type="ORF">S03H2_64695</name>
</gene>
<accession>X1JGR1</accession>
<dbReference type="Gene3D" id="3.40.50.300">
    <property type="entry name" value="P-loop containing nucleotide triphosphate hydrolases"/>
    <property type="match status" value="1"/>
</dbReference>
<proteinExistence type="predicted"/>
<reference evidence="5" key="1">
    <citation type="journal article" date="2014" name="Front. Microbiol.">
        <title>High frequency of phylogenetically diverse reductive dehalogenase-homologous genes in deep subseafloor sedimentary metagenomes.</title>
        <authorList>
            <person name="Kawai M."/>
            <person name="Futagami T."/>
            <person name="Toyoda A."/>
            <person name="Takaki Y."/>
            <person name="Nishi S."/>
            <person name="Hori S."/>
            <person name="Arai W."/>
            <person name="Tsubouchi T."/>
            <person name="Morono Y."/>
            <person name="Uchiyama I."/>
            <person name="Ito T."/>
            <person name="Fujiyama A."/>
            <person name="Inagaki F."/>
            <person name="Takami H."/>
        </authorList>
    </citation>
    <scope>NUCLEOTIDE SEQUENCE</scope>
    <source>
        <strain evidence="5">Expedition CK06-06</strain>
    </source>
</reference>
<evidence type="ECO:0000256" key="2">
    <source>
        <dbReference type="ARBA" id="ARBA00022741"/>
    </source>
</evidence>
<keyword evidence="3" id="KW-0067">ATP-binding</keyword>
<dbReference type="InterPro" id="IPR051120">
    <property type="entry name" value="ABC_AA/LPS_Transport"/>
</dbReference>
<dbReference type="PANTHER" id="PTHR45772:SF7">
    <property type="entry name" value="AMINO ACID ABC TRANSPORTER ATP-BINDING PROTEIN"/>
    <property type="match status" value="1"/>
</dbReference>
<keyword evidence="2" id="KW-0547">Nucleotide-binding</keyword>
<dbReference type="GO" id="GO:1903806">
    <property type="term" value="P:L-isoleucine import across plasma membrane"/>
    <property type="evidence" value="ECO:0007669"/>
    <property type="project" value="TreeGrafter"/>
</dbReference>
<dbReference type="GO" id="GO:1903805">
    <property type="term" value="P:L-valine import across plasma membrane"/>
    <property type="evidence" value="ECO:0007669"/>
    <property type="project" value="TreeGrafter"/>
</dbReference>
<evidence type="ECO:0000256" key="1">
    <source>
        <dbReference type="ARBA" id="ARBA00022448"/>
    </source>
</evidence>
<dbReference type="GO" id="GO:0016887">
    <property type="term" value="F:ATP hydrolysis activity"/>
    <property type="evidence" value="ECO:0007669"/>
    <property type="project" value="InterPro"/>
</dbReference>
<dbReference type="PANTHER" id="PTHR45772">
    <property type="entry name" value="CONSERVED COMPONENT OF ABC TRANSPORTER FOR NATURAL AMINO ACIDS-RELATED"/>
    <property type="match status" value="1"/>
</dbReference>
<feature type="domain" description="ABC transporter" evidence="4">
    <location>
        <begin position="4"/>
        <end position="201"/>
    </location>
</feature>
<dbReference type="InterPro" id="IPR032823">
    <property type="entry name" value="BCA_ABC_TP_C"/>
</dbReference>
<dbReference type="Pfam" id="PF12399">
    <property type="entry name" value="BCA_ABC_TP_C"/>
    <property type="match status" value="1"/>
</dbReference>
<evidence type="ECO:0000313" key="5">
    <source>
        <dbReference type="EMBL" id="GAH80710.1"/>
    </source>
</evidence>
<protein>
    <recommendedName>
        <fullName evidence="4">ABC transporter domain-containing protein</fullName>
    </recommendedName>
</protein>
<dbReference type="GO" id="GO:0005886">
    <property type="term" value="C:plasma membrane"/>
    <property type="evidence" value="ECO:0007669"/>
    <property type="project" value="TreeGrafter"/>
</dbReference>
<dbReference type="GO" id="GO:0015188">
    <property type="term" value="F:L-isoleucine transmembrane transporter activity"/>
    <property type="evidence" value="ECO:0007669"/>
    <property type="project" value="TreeGrafter"/>
</dbReference>
<evidence type="ECO:0000256" key="3">
    <source>
        <dbReference type="ARBA" id="ARBA00022840"/>
    </source>
</evidence>
<dbReference type="SUPFAM" id="SSF52540">
    <property type="entry name" value="P-loop containing nucleoside triphosphate hydrolases"/>
    <property type="match status" value="1"/>
</dbReference>
<comment type="caution">
    <text evidence="5">The sequence shown here is derived from an EMBL/GenBank/DDBJ whole genome shotgun (WGS) entry which is preliminary data.</text>
</comment>
<feature type="non-terminal residue" evidence="5">
    <location>
        <position position="1"/>
    </location>
</feature>
<dbReference type="GO" id="GO:0005304">
    <property type="term" value="F:L-valine transmembrane transporter activity"/>
    <property type="evidence" value="ECO:0007669"/>
    <property type="project" value="TreeGrafter"/>
</dbReference>
<dbReference type="GO" id="GO:0042941">
    <property type="term" value="P:D-alanine transmembrane transport"/>
    <property type="evidence" value="ECO:0007669"/>
    <property type="project" value="TreeGrafter"/>
</dbReference>
<evidence type="ECO:0000259" key="4">
    <source>
        <dbReference type="PROSITE" id="PS50893"/>
    </source>
</evidence>
<dbReference type="Pfam" id="PF00005">
    <property type="entry name" value="ABC_tran"/>
    <property type="match status" value="1"/>
</dbReference>
<dbReference type="GO" id="GO:0015192">
    <property type="term" value="F:L-phenylalanine transmembrane transporter activity"/>
    <property type="evidence" value="ECO:0007669"/>
    <property type="project" value="TreeGrafter"/>
</dbReference>
<dbReference type="AlphaFoldDB" id="X1JGR1"/>
<sequence>IWKLNRGKIFFNGSEITGQRPDQIARRGMTRTFQVLRLFKDLSVMMNVKIARHMHLNYALHHALFNLPRFLKEEKELGHFAEELLDMFGLIDYKDKRAGSLPYGHQRKLDIVKALATRPKLILLDEASSGMNPQEAEELAQLIKEVQEKYSLTLILVEHRMRFVMGLAEQIQVLDHGSLIAEGKPKDIQGNPKVIEAYLGVGEKIA</sequence>
<dbReference type="InterPro" id="IPR027417">
    <property type="entry name" value="P-loop_NTPase"/>
</dbReference>
<dbReference type="InterPro" id="IPR003439">
    <property type="entry name" value="ABC_transporter-like_ATP-bd"/>
</dbReference>
<dbReference type="EMBL" id="BARU01042056">
    <property type="protein sequence ID" value="GAH80710.1"/>
    <property type="molecule type" value="Genomic_DNA"/>
</dbReference>
<name>X1JGR1_9ZZZZ</name>
<dbReference type="PROSITE" id="PS50893">
    <property type="entry name" value="ABC_TRANSPORTER_2"/>
    <property type="match status" value="1"/>
</dbReference>
<dbReference type="GO" id="GO:0005524">
    <property type="term" value="F:ATP binding"/>
    <property type="evidence" value="ECO:0007669"/>
    <property type="project" value="UniProtKB-KW"/>
</dbReference>